<sequence length="117" mass="13229">MEEHHGDEDTESKSLKNTSGRGGHTTPPPVRNLTLDERCERARAILAEKKVPSTDSKKCHASQSPCQAQTRRNELEEIFGPDDVDDNDDDEEEEGLIREPQEITNDLDEQQELFQAV</sequence>
<name>A0AAD9GJ04_9STRA</name>
<feature type="region of interest" description="Disordered" evidence="1">
    <location>
        <begin position="1"/>
        <end position="36"/>
    </location>
</feature>
<dbReference type="Proteomes" id="UP001259832">
    <property type="component" value="Unassembled WGS sequence"/>
</dbReference>
<feature type="region of interest" description="Disordered" evidence="1">
    <location>
        <begin position="48"/>
        <end position="106"/>
    </location>
</feature>
<keyword evidence="3" id="KW-1185">Reference proteome</keyword>
<evidence type="ECO:0000313" key="2">
    <source>
        <dbReference type="EMBL" id="KAK1939208.1"/>
    </source>
</evidence>
<feature type="compositionally biased region" description="Basic and acidic residues" evidence="1">
    <location>
        <begin position="1"/>
        <end position="14"/>
    </location>
</feature>
<reference evidence="2" key="1">
    <citation type="submission" date="2023-08" db="EMBL/GenBank/DDBJ databases">
        <title>Reference Genome Resource for the Citrus Pathogen Phytophthora citrophthora.</title>
        <authorList>
            <person name="Moller H."/>
            <person name="Coetzee B."/>
            <person name="Rose L.J."/>
            <person name="Van Niekerk J.M."/>
        </authorList>
    </citation>
    <scope>NUCLEOTIDE SEQUENCE</scope>
    <source>
        <strain evidence="2">STE-U-9442</strain>
    </source>
</reference>
<feature type="compositionally biased region" description="Polar residues" evidence="1">
    <location>
        <begin position="61"/>
        <end position="70"/>
    </location>
</feature>
<accession>A0AAD9GJ04</accession>
<organism evidence="2 3">
    <name type="scientific">Phytophthora citrophthora</name>
    <dbReference type="NCBI Taxonomy" id="4793"/>
    <lineage>
        <taxon>Eukaryota</taxon>
        <taxon>Sar</taxon>
        <taxon>Stramenopiles</taxon>
        <taxon>Oomycota</taxon>
        <taxon>Peronosporomycetes</taxon>
        <taxon>Peronosporales</taxon>
        <taxon>Peronosporaceae</taxon>
        <taxon>Phytophthora</taxon>
    </lineage>
</organism>
<evidence type="ECO:0000256" key="1">
    <source>
        <dbReference type="SAM" id="MobiDB-lite"/>
    </source>
</evidence>
<protein>
    <submittedName>
        <fullName evidence="2">Uncharacterized protein</fullName>
    </submittedName>
</protein>
<dbReference type="EMBL" id="JASMQC010000016">
    <property type="protein sequence ID" value="KAK1939208.1"/>
    <property type="molecule type" value="Genomic_DNA"/>
</dbReference>
<dbReference type="AlphaFoldDB" id="A0AAD9GJ04"/>
<proteinExistence type="predicted"/>
<comment type="caution">
    <text evidence="2">The sequence shown here is derived from an EMBL/GenBank/DDBJ whole genome shotgun (WGS) entry which is preliminary data.</text>
</comment>
<gene>
    <name evidence="2" type="ORF">P3T76_008592</name>
</gene>
<feature type="compositionally biased region" description="Acidic residues" evidence="1">
    <location>
        <begin position="76"/>
        <end position="94"/>
    </location>
</feature>
<evidence type="ECO:0000313" key="3">
    <source>
        <dbReference type="Proteomes" id="UP001259832"/>
    </source>
</evidence>
<feature type="compositionally biased region" description="Basic and acidic residues" evidence="1">
    <location>
        <begin position="48"/>
        <end position="58"/>
    </location>
</feature>